<dbReference type="GO" id="GO:0004519">
    <property type="term" value="F:endonuclease activity"/>
    <property type="evidence" value="ECO:0007669"/>
    <property type="project" value="UniProtKB-KW"/>
</dbReference>
<reference evidence="1 2" key="1">
    <citation type="submission" date="2019-11" db="EMBL/GenBank/DDBJ databases">
        <title>Draft Genome Sequence of Plant Growth-Promoting Rhizosphere-Associated Bacteria.</title>
        <authorList>
            <person name="Vasilyev I.Y."/>
            <person name="Radchenko V."/>
            <person name="Ilnitskaya E.V."/>
        </authorList>
    </citation>
    <scope>NUCLEOTIDE SEQUENCE [LARGE SCALE GENOMIC DNA]</scope>
    <source>
        <strain evidence="1 2">VRA_1sq_f</strain>
    </source>
</reference>
<name>A0A6A8LV28_9LACO</name>
<dbReference type="AlphaFoldDB" id="A0A6A8LV28"/>
<dbReference type="Proteomes" id="UP000437575">
    <property type="component" value="Unassembled WGS sequence"/>
</dbReference>
<keyword evidence="1" id="KW-0255">Endonuclease</keyword>
<comment type="caution">
    <text evidence="1">The sequence shown here is derived from an EMBL/GenBank/DDBJ whole genome shotgun (WGS) entry which is preliminary data.</text>
</comment>
<keyword evidence="1" id="KW-0540">Nuclease</keyword>
<keyword evidence="1" id="KW-0378">Hydrolase</keyword>
<organism evidence="1 2">
    <name type="scientific">Ligilactobacillus salivarius</name>
    <dbReference type="NCBI Taxonomy" id="1624"/>
    <lineage>
        <taxon>Bacteria</taxon>
        <taxon>Bacillati</taxon>
        <taxon>Bacillota</taxon>
        <taxon>Bacilli</taxon>
        <taxon>Lactobacillales</taxon>
        <taxon>Lactobacillaceae</taxon>
        <taxon>Ligilactobacillus</taxon>
    </lineage>
</organism>
<gene>
    <name evidence="1" type="ORF">GKC34_11975</name>
</gene>
<sequence length="108" mass="12090">MNKKVLKTLEYDKVKQNLYAFTTTSMGKRLIDKLEPSSDYDEIANSLSQTKDGADILRIKGGIPVPNLISIKSFLKRLDIGGTLNSKELAAIGRVLRATNEVNRFFKD</sequence>
<dbReference type="InterPro" id="IPR036187">
    <property type="entry name" value="DNA_mismatch_repair_MutS_sf"/>
</dbReference>
<dbReference type="EMBL" id="WKKZ01000930">
    <property type="protein sequence ID" value="MSE06447.1"/>
    <property type="molecule type" value="Genomic_DNA"/>
</dbReference>
<dbReference type="SUPFAM" id="SSF48334">
    <property type="entry name" value="DNA repair protein MutS, domain III"/>
    <property type="match status" value="1"/>
</dbReference>
<proteinExistence type="predicted"/>
<feature type="non-terminal residue" evidence="1">
    <location>
        <position position="108"/>
    </location>
</feature>
<accession>A0A6A8LV28</accession>
<protein>
    <submittedName>
        <fullName evidence="1">Endonuclease MutS2</fullName>
    </submittedName>
</protein>
<evidence type="ECO:0000313" key="2">
    <source>
        <dbReference type="Proteomes" id="UP000437575"/>
    </source>
</evidence>
<evidence type="ECO:0000313" key="1">
    <source>
        <dbReference type="EMBL" id="MSE06447.1"/>
    </source>
</evidence>